<organism evidence="2 3">
    <name type="scientific">Citrobacter freundii</name>
    <dbReference type="NCBI Taxonomy" id="546"/>
    <lineage>
        <taxon>Bacteria</taxon>
        <taxon>Pseudomonadati</taxon>
        <taxon>Pseudomonadota</taxon>
        <taxon>Gammaproteobacteria</taxon>
        <taxon>Enterobacterales</taxon>
        <taxon>Enterobacteriaceae</taxon>
        <taxon>Citrobacter</taxon>
        <taxon>Citrobacter freundii complex</taxon>
    </lineage>
</organism>
<name>A0A7G2IX12_CITFR</name>
<reference evidence="2 3" key="1">
    <citation type="submission" date="2013-10" db="EMBL/GenBank/DDBJ databases">
        <title>Antibiotic resistance diversity of beta-lactamase producers in the General Hospital Vienna.</title>
        <authorList>
            <person name="Barisic I."/>
            <person name="Mitteregger D."/>
            <person name="Hirschl A.M."/>
            <person name="Noehammer C."/>
            <person name="Wiesinger-Mayr H."/>
        </authorList>
    </citation>
    <scope>NUCLEOTIDE SEQUENCE [LARGE SCALE GENOMIC DNA]</scope>
    <source>
        <strain evidence="2 3">ISC11</strain>
    </source>
</reference>
<keyword evidence="1" id="KW-0732">Signal</keyword>
<accession>A0A7G2IX12</accession>
<dbReference type="EMBL" id="CBWP010000071">
    <property type="protein sequence ID" value="CDL40349.1"/>
    <property type="molecule type" value="Genomic_DNA"/>
</dbReference>
<sequence length="69" mass="7462">MAITRRDFLNGVAVTIAAGLTPLEWVRAAGKGNAFIDGNYYPPALTGLRGNHPGSFEMAHALGREHKHF</sequence>
<proteinExistence type="predicted"/>
<dbReference type="InterPro" id="IPR019546">
    <property type="entry name" value="TAT_signal_bac_arc"/>
</dbReference>
<dbReference type="Proteomes" id="UP000019194">
    <property type="component" value="Unassembled WGS sequence"/>
</dbReference>
<evidence type="ECO:0000313" key="3">
    <source>
        <dbReference type="Proteomes" id="UP000019194"/>
    </source>
</evidence>
<dbReference type="AlphaFoldDB" id="A0A7G2IX12"/>
<dbReference type="PROSITE" id="PS51318">
    <property type="entry name" value="TAT"/>
    <property type="match status" value="1"/>
</dbReference>
<evidence type="ECO:0000256" key="1">
    <source>
        <dbReference type="ARBA" id="ARBA00022729"/>
    </source>
</evidence>
<comment type="caution">
    <text evidence="2">The sequence shown here is derived from an EMBL/GenBank/DDBJ whole genome shotgun (WGS) entry which is preliminary data.</text>
</comment>
<dbReference type="NCBIfam" id="TIGR01409">
    <property type="entry name" value="TAT_signal_seq"/>
    <property type="match status" value="1"/>
</dbReference>
<dbReference type="InterPro" id="IPR006311">
    <property type="entry name" value="TAT_signal"/>
</dbReference>
<evidence type="ECO:0000313" key="2">
    <source>
        <dbReference type="EMBL" id="CDL40349.1"/>
    </source>
</evidence>
<protein>
    <submittedName>
        <fullName evidence="2">Uncharacterized protein</fullName>
    </submittedName>
</protein>